<dbReference type="RefSeq" id="WP_141422456.1">
    <property type="nucleotide sequence ID" value="NZ_VIAR01000013.1"/>
</dbReference>
<evidence type="ECO:0000256" key="1">
    <source>
        <dbReference type="SAM" id="Coils"/>
    </source>
</evidence>
<keyword evidence="3" id="KW-0378">Hydrolase</keyword>
<dbReference type="InterPro" id="IPR008969">
    <property type="entry name" value="CarboxyPept-like_regulatory"/>
</dbReference>
<dbReference type="Pfam" id="PF13715">
    <property type="entry name" value="CarbopepD_reg_2"/>
    <property type="match status" value="1"/>
</dbReference>
<dbReference type="OrthoDB" id="1433475at2"/>
<gene>
    <name evidence="3" type="ORF">FKR84_11465</name>
</gene>
<dbReference type="SUPFAM" id="SSF49464">
    <property type="entry name" value="Carboxypeptidase regulatory domain-like"/>
    <property type="match status" value="1"/>
</dbReference>
<feature type="coiled-coil region" evidence="1">
    <location>
        <begin position="119"/>
        <end position="146"/>
    </location>
</feature>
<keyword evidence="3" id="KW-0645">Protease</keyword>
<dbReference type="EMBL" id="VIAR01000013">
    <property type="protein sequence ID" value="TQD34806.1"/>
    <property type="molecule type" value="Genomic_DNA"/>
</dbReference>
<accession>A0A507ZAM8</accession>
<evidence type="ECO:0000256" key="2">
    <source>
        <dbReference type="SAM" id="SignalP"/>
    </source>
</evidence>
<feature type="signal peptide" evidence="2">
    <location>
        <begin position="1"/>
        <end position="22"/>
    </location>
</feature>
<keyword evidence="1" id="KW-0175">Coiled coil</keyword>
<feature type="chain" id="PRO_5021480858" evidence="2">
    <location>
        <begin position="23"/>
        <end position="498"/>
    </location>
</feature>
<keyword evidence="4" id="KW-1185">Reference proteome</keyword>
<keyword evidence="2" id="KW-0732">Signal</keyword>
<comment type="caution">
    <text evidence="3">The sequence shown here is derived from an EMBL/GenBank/DDBJ whole genome shotgun (WGS) entry which is preliminary data.</text>
</comment>
<sequence length="498" mass="57136">MKKLFFLLFAGILLFGASFSLAAQNFSGSIFSKSTQEPIPFAEITLGKNYGVISNTEGKFSINTEKATPTDSLKFYSLGYAPKKIAVKDFNDQDAIYLEEKIDELEDVYLIDRSKIIPEELMEKVLENAENNYASAEAKMAVFERYSGTYEMKDMEVNIKKADFLSKKQQNRFVEVVDSIANASKGKPSEQYSESFYYLYKDKDANFKTQLQKATKLANEEKSKESGKILEKTLNSLTANLDSDKTFKVKSGLFKLQDSLKLKEAIELSTSDSILNENKAKSFEFKQNRETFFTITGFDFIENYKRYKFTLKDVSGYKGEMVYVLGFEPDRGSAKYQGTLYISADTHAVIKMDYALLEGEKAAGMNMKFLFGINYKRDQAKGILIFQKNEEGKYLPKYIKKSARDYVYLDRNILFKENKEVGWFTSKPKLKFNFLIENLNHSTSEFLFIDNQAISQADFEAIKPGKGIKLEKIKAYNSQIWKAYNILAPSKEIEEFEY</sequence>
<protein>
    <submittedName>
        <fullName evidence="3">Carboxypeptidase-like regulatory domain-containing protein</fullName>
    </submittedName>
</protein>
<dbReference type="GO" id="GO:0004180">
    <property type="term" value="F:carboxypeptidase activity"/>
    <property type="evidence" value="ECO:0007669"/>
    <property type="project" value="UniProtKB-KW"/>
</dbReference>
<evidence type="ECO:0000313" key="3">
    <source>
        <dbReference type="EMBL" id="TQD34806.1"/>
    </source>
</evidence>
<evidence type="ECO:0000313" key="4">
    <source>
        <dbReference type="Proteomes" id="UP000317169"/>
    </source>
</evidence>
<proteinExistence type="predicted"/>
<dbReference type="Proteomes" id="UP000317169">
    <property type="component" value="Unassembled WGS sequence"/>
</dbReference>
<organism evidence="3 4">
    <name type="scientific">Haloflavibacter putidus</name>
    <dbReference type="NCBI Taxonomy" id="2576776"/>
    <lineage>
        <taxon>Bacteria</taxon>
        <taxon>Pseudomonadati</taxon>
        <taxon>Bacteroidota</taxon>
        <taxon>Flavobacteriia</taxon>
        <taxon>Flavobacteriales</taxon>
        <taxon>Flavobacteriaceae</taxon>
        <taxon>Haloflavibacter</taxon>
    </lineage>
</organism>
<dbReference type="AlphaFoldDB" id="A0A507ZAM8"/>
<keyword evidence="3" id="KW-0121">Carboxypeptidase</keyword>
<name>A0A507ZAM8_9FLAO</name>
<reference evidence="3 4" key="1">
    <citation type="submission" date="2019-06" db="EMBL/GenBank/DDBJ databases">
        <title>Flavibacter putida gen. nov., sp. nov., a novel marine bacterium of the family Flavobacteriaceae isolated from coastal seawater.</title>
        <authorList>
            <person name="Feng X."/>
        </authorList>
    </citation>
    <scope>NUCLEOTIDE SEQUENCE [LARGE SCALE GENOMIC DNA]</scope>
    <source>
        <strain evidence="3 4">PLHSN227</strain>
    </source>
</reference>